<dbReference type="InterPro" id="IPR012677">
    <property type="entry name" value="Nucleotide-bd_a/b_plait_sf"/>
</dbReference>
<dbReference type="AlphaFoldDB" id="A0AAE0GIB7"/>
<dbReference type="SMART" id="SM00360">
    <property type="entry name" value="RRM"/>
    <property type="match status" value="1"/>
</dbReference>
<dbReference type="Gene3D" id="3.30.70.330">
    <property type="match status" value="1"/>
</dbReference>
<dbReference type="PROSITE" id="PS50102">
    <property type="entry name" value="RRM"/>
    <property type="match status" value="1"/>
</dbReference>
<dbReference type="CDD" id="cd00590">
    <property type="entry name" value="RRM_SF"/>
    <property type="match status" value="1"/>
</dbReference>
<evidence type="ECO:0000313" key="5">
    <source>
        <dbReference type="EMBL" id="KAK3278725.1"/>
    </source>
</evidence>
<keyword evidence="1 2" id="KW-0694">RNA-binding</keyword>
<sequence>MDHISEAVESGFTRNEETMHPGNADQTDGMDVGDLPPVSGVLPEGDTEATDAIPSSTKPPTKGEVFVGGLDPSTTEEDLLAVFSAVGDVLEVHISKDVLSGDPIGFAFVTFADHEVAELAAHELNRTEVCGTKVGVLLADENATLFLGLLNKEWSEVLRRPCEAQATHQCISAFGRTRGASVGCTVHTG</sequence>
<dbReference type="EMBL" id="LGRX02005307">
    <property type="protein sequence ID" value="KAK3278725.1"/>
    <property type="molecule type" value="Genomic_DNA"/>
</dbReference>
<gene>
    <name evidence="5" type="ORF">CYMTET_13353</name>
</gene>
<dbReference type="SUPFAM" id="SSF54928">
    <property type="entry name" value="RNA-binding domain, RBD"/>
    <property type="match status" value="1"/>
</dbReference>
<proteinExistence type="predicted"/>
<name>A0AAE0GIB7_9CHLO</name>
<dbReference type="Proteomes" id="UP001190700">
    <property type="component" value="Unassembled WGS sequence"/>
</dbReference>
<evidence type="ECO:0000256" key="3">
    <source>
        <dbReference type="SAM" id="MobiDB-lite"/>
    </source>
</evidence>
<feature type="region of interest" description="Disordered" evidence="3">
    <location>
        <begin position="1"/>
        <end position="64"/>
    </location>
</feature>
<dbReference type="GO" id="GO:0003723">
    <property type="term" value="F:RNA binding"/>
    <property type="evidence" value="ECO:0007669"/>
    <property type="project" value="UniProtKB-UniRule"/>
</dbReference>
<dbReference type="Pfam" id="PF00076">
    <property type="entry name" value="RRM_1"/>
    <property type="match status" value="1"/>
</dbReference>
<dbReference type="InterPro" id="IPR035979">
    <property type="entry name" value="RBD_domain_sf"/>
</dbReference>
<protein>
    <recommendedName>
        <fullName evidence="4">RRM domain-containing protein</fullName>
    </recommendedName>
</protein>
<keyword evidence="6" id="KW-1185">Reference proteome</keyword>
<evidence type="ECO:0000256" key="2">
    <source>
        <dbReference type="PROSITE-ProRule" id="PRU00176"/>
    </source>
</evidence>
<evidence type="ECO:0000259" key="4">
    <source>
        <dbReference type="PROSITE" id="PS50102"/>
    </source>
</evidence>
<feature type="domain" description="RRM" evidence="4">
    <location>
        <begin position="63"/>
        <end position="141"/>
    </location>
</feature>
<comment type="caution">
    <text evidence="5">The sequence shown here is derived from an EMBL/GenBank/DDBJ whole genome shotgun (WGS) entry which is preliminary data.</text>
</comment>
<accession>A0AAE0GIB7</accession>
<evidence type="ECO:0000313" key="6">
    <source>
        <dbReference type="Proteomes" id="UP001190700"/>
    </source>
</evidence>
<evidence type="ECO:0000256" key="1">
    <source>
        <dbReference type="ARBA" id="ARBA00022884"/>
    </source>
</evidence>
<dbReference type="PANTHER" id="PTHR21245">
    <property type="entry name" value="HETEROGENEOUS NUCLEAR RIBONUCLEOPROTEIN"/>
    <property type="match status" value="1"/>
</dbReference>
<dbReference type="InterPro" id="IPR000504">
    <property type="entry name" value="RRM_dom"/>
</dbReference>
<reference evidence="5 6" key="1">
    <citation type="journal article" date="2015" name="Genome Biol. Evol.">
        <title>Comparative Genomics of a Bacterivorous Green Alga Reveals Evolutionary Causalities and Consequences of Phago-Mixotrophic Mode of Nutrition.</title>
        <authorList>
            <person name="Burns J.A."/>
            <person name="Paasch A."/>
            <person name="Narechania A."/>
            <person name="Kim E."/>
        </authorList>
    </citation>
    <scope>NUCLEOTIDE SEQUENCE [LARGE SCALE GENOMIC DNA]</scope>
    <source>
        <strain evidence="5 6">PLY_AMNH</strain>
    </source>
</reference>
<feature type="non-terminal residue" evidence="5">
    <location>
        <position position="189"/>
    </location>
</feature>
<organism evidence="5 6">
    <name type="scientific">Cymbomonas tetramitiformis</name>
    <dbReference type="NCBI Taxonomy" id="36881"/>
    <lineage>
        <taxon>Eukaryota</taxon>
        <taxon>Viridiplantae</taxon>
        <taxon>Chlorophyta</taxon>
        <taxon>Pyramimonadophyceae</taxon>
        <taxon>Pyramimonadales</taxon>
        <taxon>Pyramimonadaceae</taxon>
        <taxon>Cymbomonas</taxon>
    </lineage>
</organism>